<reference evidence="2 3" key="1">
    <citation type="submission" date="2014-04" db="EMBL/GenBank/DDBJ databases">
        <title>Genome assembly of Hyalangium minutum DSM 14724.</title>
        <authorList>
            <person name="Sharma G."/>
            <person name="Subramanian S."/>
        </authorList>
    </citation>
    <scope>NUCLEOTIDE SEQUENCE [LARGE SCALE GENOMIC DNA]</scope>
    <source>
        <strain evidence="2 3">DSM 14724</strain>
    </source>
</reference>
<evidence type="ECO:0008006" key="4">
    <source>
        <dbReference type="Google" id="ProtNLM"/>
    </source>
</evidence>
<dbReference type="AlphaFoldDB" id="A0A085W5W2"/>
<dbReference type="RefSeq" id="WP_052420533.1">
    <property type="nucleotide sequence ID" value="NZ_JMCB01000019.1"/>
</dbReference>
<protein>
    <recommendedName>
        <fullName evidence="4">Type IV fimbrial biogenesis protein PilV</fullName>
    </recommendedName>
</protein>
<organism evidence="2 3">
    <name type="scientific">Hyalangium minutum</name>
    <dbReference type="NCBI Taxonomy" id="394096"/>
    <lineage>
        <taxon>Bacteria</taxon>
        <taxon>Pseudomonadati</taxon>
        <taxon>Myxococcota</taxon>
        <taxon>Myxococcia</taxon>
        <taxon>Myxococcales</taxon>
        <taxon>Cystobacterineae</taxon>
        <taxon>Archangiaceae</taxon>
        <taxon>Hyalangium</taxon>
    </lineage>
</organism>
<evidence type="ECO:0000256" key="1">
    <source>
        <dbReference type="SAM" id="Phobius"/>
    </source>
</evidence>
<accession>A0A085W5W2</accession>
<evidence type="ECO:0000313" key="3">
    <source>
        <dbReference type="Proteomes" id="UP000028725"/>
    </source>
</evidence>
<name>A0A085W5W2_9BACT</name>
<keyword evidence="1" id="KW-1133">Transmembrane helix</keyword>
<dbReference type="PATRIC" id="fig|394096.3.peg.7460"/>
<keyword evidence="1" id="KW-0812">Transmembrane</keyword>
<dbReference type="OrthoDB" id="5517016at2"/>
<proteinExistence type="predicted"/>
<feature type="transmembrane region" description="Helical" evidence="1">
    <location>
        <begin position="12"/>
        <end position="37"/>
    </location>
</feature>
<sequence>MSPSRVSPRGSTLIEAMAALAVFTIGIIGIMDMNLLASQQNSLARSRTVASKIARDVADSFERIPFNHAILSVPTGLHQDDSGFADMDNTDGLVKLEDAIAQTTERPLLGAADAMFSAEGDRSFYQVAWRVLPVANPDRFGQVDQKRILIMVRFPSPGGGMVQVNTWAIRYNVGLITGDPNTALEL</sequence>
<keyword evidence="1" id="KW-0472">Membrane</keyword>
<keyword evidence="3" id="KW-1185">Reference proteome</keyword>
<gene>
    <name evidence="2" type="ORF">DB31_3134</name>
</gene>
<dbReference type="STRING" id="394096.DB31_3134"/>
<evidence type="ECO:0000313" key="2">
    <source>
        <dbReference type="EMBL" id="KFE63075.1"/>
    </source>
</evidence>
<comment type="caution">
    <text evidence="2">The sequence shown here is derived from an EMBL/GenBank/DDBJ whole genome shotgun (WGS) entry which is preliminary data.</text>
</comment>
<dbReference type="EMBL" id="JMCB01000019">
    <property type="protein sequence ID" value="KFE63075.1"/>
    <property type="molecule type" value="Genomic_DNA"/>
</dbReference>
<dbReference type="Proteomes" id="UP000028725">
    <property type="component" value="Unassembled WGS sequence"/>
</dbReference>